<protein>
    <submittedName>
        <fullName evidence="1">Uncharacterized protein</fullName>
    </submittedName>
</protein>
<sequence>MESHPSIRTTDALGRYVLRHCEYVSRTAGAEGIKALSMGRRLFCLSSSLLMRRTRGDLEVIPPEAIRGRAKGRNTCAPWY</sequence>
<evidence type="ECO:0000313" key="2">
    <source>
        <dbReference type="Proteomes" id="UP001519362"/>
    </source>
</evidence>
<proteinExistence type="predicted"/>
<comment type="caution">
    <text evidence="1">The sequence shown here is derived from an EMBL/GenBank/DDBJ whole genome shotgun (WGS) entry which is preliminary data.</text>
</comment>
<dbReference type="Proteomes" id="UP001519362">
    <property type="component" value="Unassembled WGS sequence"/>
</dbReference>
<keyword evidence="2" id="KW-1185">Reference proteome</keyword>
<gene>
    <name evidence="1" type="ORF">JOF34_001825</name>
</gene>
<accession>A0ABS4ZIY3</accession>
<name>A0ABS4ZIY3_9MICO</name>
<reference evidence="1 2" key="1">
    <citation type="submission" date="2021-03" db="EMBL/GenBank/DDBJ databases">
        <title>Sequencing the genomes of 1000 actinobacteria strains.</title>
        <authorList>
            <person name="Klenk H.-P."/>
        </authorList>
    </citation>
    <scope>NUCLEOTIDE SEQUENCE [LARGE SCALE GENOMIC DNA]</scope>
    <source>
        <strain evidence="1 2">DSM 24221</strain>
    </source>
</reference>
<evidence type="ECO:0000313" key="1">
    <source>
        <dbReference type="EMBL" id="MBP2437239.1"/>
    </source>
</evidence>
<dbReference type="EMBL" id="JAGIOL010000001">
    <property type="protein sequence ID" value="MBP2437239.1"/>
    <property type="molecule type" value="Genomic_DNA"/>
</dbReference>
<organism evidence="1 2">
    <name type="scientific">Microbacterium amylolyticum</name>
    <dbReference type="NCBI Taxonomy" id="936337"/>
    <lineage>
        <taxon>Bacteria</taxon>
        <taxon>Bacillati</taxon>
        <taxon>Actinomycetota</taxon>
        <taxon>Actinomycetes</taxon>
        <taxon>Micrococcales</taxon>
        <taxon>Microbacteriaceae</taxon>
        <taxon>Microbacterium</taxon>
    </lineage>
</organism>